<evidence type="ECO:0000313" key="2">
    <source>
        <dbReference type="Proteomes" id="UP000299102"/>
    </source>
</evidence>
<gene>
    <name evidence="1" type="ORF">EVAR_76227_1</name>
</gene>
<dbReference type="EMBL" id="BGZK01000203">
    <property type="protein sequence ID" value="GBP28133.1"/>
    <property type="molecule type" value="Genomic_DNA"/>
</dbReference>
<dbReference type="AlphaFoldDB" id="A0A4C1UNT7"/>
<evidence type="ECO:0000313" key="1">
    <source>
        <dbReference type="EMBL" id="GBP28133.1"/>
    </source>
</evidence>
<sequence length="109" mass="12445">MPKDTYTASLSSATSVAWTLNKFLYLLTEPTLPRSLFRASTTPSAMIDVKNLSHNTHRRNLISDLLHAFAAKIERLIEMQDIWETGRRSLLISTNRTGYDLGAPHHRRH</sequence>
<accession>A0A4C1UNT7</accession>
<reference evidence="1 2" key="1">
    <citation type="journal article" date="2019" name="Commun. Biol.">
        <title>The bagworm genome reveals a unique fibroin gene that provides high tensile strength.</title>
        <authorList>
            <person name="Kono N."/>
            <person name="Nakamura H."/>
            <person name="Ohtoshi R."/>
            <person name="Tomita M."/>
            <person name="Numata K."/>
            <person name="Arakawa K."/>
        </authorList>
    </citation>
    <scope>NUCLEOTIDE SEQUENCE [LARGE SCALE GENOMIC DNA]</scope>
</reference>
<name>A0A4C1UNT7_EUMVA</name>
<proteinExistence type="predicted"/>
<comment type="caution">
    <text evidence="1">The sequence shown here is derived from an EMBL/GenBank/DDBJ whole genome shotgun (WGS) entry which is preliminary data.</text>
</comment>
<dbReference type="Proteomes" id="UP000299102">
    <property type="component" value="Unassembled WGS sequence"/>
</dbReference>
<keyword evidence="2" id="KW-1185">Reference proteome</keyword>
<protein>
    <submittedName>
        <fullName evidence="1">Uncharacterized protein</fullName>
    </submittedName>
</protein>
<organism evidence="1 2">
    <name type="scientific">Eumeta variegata</name>
    <name type="common">Bagworm moth</name>
    <name type="synonym">Eumeta japonica</name>
    <dbReference type="NCBI Taxonomy" id="151549"/>
    <lineage>
        <taxon>Eukaryota</taxon>
        <taxon>Metazoa</taxon>
        <taxon>Ecdysozoa</taxon>
        <taxon>Arthropoda</taxon>
        <taxon>Hexapoda</taxon>
        <taxon>Insecta</taxon>
        <taxon>Pterygota</taxon>
        <taxon>Neoptera</taxon>
        <taxon>Endopterygota</taxon>
        <taxon>Lepidoptera</taxon>
        <taxon>Glossata</taxon>
        <taxon>Ditrysia</taxon>
        <taxon>Tineoidea</taxon>
        <taxon>Psychidae</taxon>
        <taxon>Oiketicinae</taxon>
        <taxon>Eumeta</taxon>
    </lineage>
</organism>